<dbReference type="OrthoDB" id="2507336at2759"/>
<evidence type="ECO:0000313" key="2">
    <source>
        <dbReference type="EMBL" id="TBU24776.1"/>
    </source>
</evidence>
<feature type="compositionally biased region" description="Polar residues" evidence="1">
    <location>
        <begin position="46"/>
        <end position="59"/>
    </location>
</feature>
<sequence>MSSYSGSSTGEPRSPLFGTATYSTLSPTQTPYSTSRYTYSERSVTPTGSRTGSELSSPRQMRRIIVSPSPSSRHAYSDDYSDENSIDDIQEVEAALSMVDDEIANTEDALTEWSQSRGGSSVGASDYSSQTGFTGQYSGASSVTPSSYVSEGFRPMTDALLDRERRVLSTISEHTEERSRPTSFAQSGSGGINLEGGMASPVPFHSRSATDPSGSHSPAPGATGRVLNVPGRRAGELIAFFEEKRAETGSPRLLGHTRTLSAPMGPRSPAPRSPAPRSPSPYTTTMSQSLSTFPYTGGSTTYGYGTTTGYGSSTYGYSSRPSSPTKSSRAGSSVSSSGPITTMSSVLSPPSRGTPLTSESRFTPTSNTFTQTRTTTDTYTRTGSGGSAASGSVTGTGSYS</sequence>
<feature type="region of interest" description="Disordered" evidence="1">
    <location>
        <begin position="164"/>
        <end position="230"/>
    </location>
</feature>
<feature type="compositionally biased region" description="Low complexity" evidence="1">
    <location>
        <begin position="295"/>
        <end position="346"/>
    </location>
</feature>
<feature type="compositionally biased region" description="Low complexity" evidence="1">
    <location>
        <begin position="26"/>
        <end position="45"/>
    </location>
</feature>
<dbReference type="AlphaFoldDB" id="A0A4Q9MFX9"/>
<organism evidence="2">
    <name type="scientific">Dichomitus squalens</name>
    <dbReference type="NCBI Taxonomy" id="114155"/>
    <lineage>
        <taxon>Eukaryota</taxon>
        <taxon>Fungi</taxon>
        <taxon>Dikarya</taxon>
        <taxon>Basidiomycota</taxon>
        <taxon>Agaricomycotina</taxon>
        <taxon>Agaricomycetes</taxon>
        <taxon>Polyporales</taxon>
        <taxon>Polyporaceae</taxon>
        <taxon>Dichomitus</taxon>
    </lineage>
</organism>
<feature type="compositionally biased region" description="Polar residues" evidence="1">
    <location>
        <begin position="207"/>
        <end position="216"/>
    </location>
</feature>
<name>A0A4Q9MFX9_9APHY</name>
<gene>
    <name evidence="2" type="ORF">BD311DRAFT_701603</name>
</gene>
<dbReference type="EMBL" id="ML143473">
    <property type="protein sequence ID" value="TBU24776.1"/>
    <property type="molecule type" value="Genomic_DNA"/>
</dbReference>
<proteinExistence type="predicted"/>
<evidence type="ECO:0000256" key="1">
    <source>
        <dbReference type="SAM" id="MobiDB-lite"/>
    </source>
</evidence>
<feature type="compositionally biased region" description="Low complexity" evidence="1">
    <location>
        <begin position="363"/>
        <end position="382"/>
    </location>
</feature>
<feature type="region of interest" description="Disordered" evidence="1">
    <location>
        <begin position="242"/>
        <end position="400"/>
    </location>
</feature>
<feature type="non-terminal residue" evidence="2">
    <location>
        <position position="400"/>
    </location>
</feature>
<feature type="compositionally biased region" description="Low complexity" evidence="1">
    <location>
        <begin position="389"/>
        <end position="400"/>
    </location>
</feature>
<accession>A0A4Q9MFX9</accession>
<feature type="region of interest" description="Disordered" evidence="1">
    <location>
        <begin position="110"/>
        <end position="151"/>
    </location>
</feature>
<reference evidence="2" key="1">
    <citation type="submission" date="2019-01" db="EMBL/GenBank/DDBJ databases">
        <title>Draft genome sequences of three monokaryotic isolates of the white-rot basidiomycete fungus Dichomitus squalens.</title>
        <authorList>
            <consortium name="DOE Joint Genome Institute"/>
            <person name="Lopez S.C."/>
            <person name="Andreopoulos B."/>
            <person name="Pangilinan J."/>
            <person name="Lipzen A."/>
            <person name="Riley R."/>
            <person name="Ahrendt S."/>
            <person name="Ng V."/>
            <person name="Barry K."/>
            <person name="Daum C."/>
            <person name="Grigoriev I.V."/>
            <person name="Hilden K.S."/>
            <person name="Makela M.R."/>
            <person name="de Vries R.P."/>
        </authorList>
    </citation>
    <scope>NUCLEOTIDE SEQUENCE [LARGE SCALE GENOMIC DNA]</scope>
    <source>
        <strain evidence="2">OM18370.1</strain>
    </source>
</reference>
<dbReference type="Proteomes" id="UP000292957">
    <property type="component" value="Unassembled WGS sequence"/>
</dbReference>
<feature type="compositionally biased region" description="Polar residues" evidence="1">
    <location>
        <begin position="1"/>
        <end position="11"/>
    </location>
</feature>
<feature type="compositionally biased region" description="Polar residues" evidence="1">
    <location>
        <begin position="112"/>
        <end position="149"/>
    </location>
</feature>
<feature type="compositionally biased region" description="Pro residues" evidence="1">
    <location>
        <begin position="266"/>
        <end position="279"/>
    </location>
</feature>
<feature type="compositionally biased region" description="Basic and acidic residues" evidence="1">
    <location>
        <begin position="164"/>
        <end position="180"/>
    </location>
</feature>
<feature type="compositionally biased region" description="Polar residues" evidence="1">
    <location>
        <begin position="282"/>
        <end position="294"/>
    </location>
</feature>
<protein>
    <submittedName>
        <fullName evidence="2">Uncharacterized protein</fullName>
    </submittedName>
</protein>
<feature type="region of interest" description="Disordered" evidence="1">
    <location>
        <begin position="1"/>
        <end position="83"/>
    </location>
</feature>